<dbReference type="EMBL" id="JAIWYP010000005">
    <property type="protein sequence ID" value="KAH3826052.1"/>
    <property type="molecule type" value="Genomic_DNA"/>
</dbReference>
<protein>
    <recommendedName>
        <fullName evidence="2">Profilin</fullName>
    </recommendedName>
</protein>
<gene>
    <name evidence="3" type="ORF">DPMN_127941</name>
</gene>
<evidence type="ECO:0000313" key="4">
    <source>
        <dbReference type="Proteomes" id="UP000828390"/>
    </source>
</evidence>
<dbReference type="InterPro" id="IPR036140">
    <property type="entry name" value="PFN_sf"/>
</dbReference>
<evidence type="ECO:0000313" key="3">
    <source>
        <dbReference type="EMBL" id="KAH3826052.1"/>
    </source>
</evidence>
<evidence type="ECO:0000256" key="2">
    <source>
        <dbReference type="RuleBase" id="RU003909"/>
    </source>
</evidence>
<organism evidence="3 4">
    <name type="scientific">Dreissena polymorpha</name>
    <name type="common">Zebra mussel</name>
    <name type="synonym">Mytilus polymorpha</name>
    <dbReference type="NCBI Taxonomy" id="45954"/>
    <lineage>
        <taxon>Eukaryota</taxon>
        <taxon>Metazoa</taxon>
        <taxon>Spiralia</taxon>
        <taxon>Lophotrochozoa</taxon>
        <taxon>Mollusca</taxon>
        <taxon>Bivalvia</taxon>
        <taxon>Autobranchia</taxon>
        <taxon>Heteroconchia</taxon>
        <taxon>Euheterodonta</taxon>
        <taxon>Imparidentia</taxon>
        <taxon>Neoheterodontei</taxon>
        <taxon>Myida</taxon>
        <taxon>Dreissenoidea</taxon>
        <taxon>Dreissenidae</taxon>
        <taxon>Dreissena</taxon>
    </lineage>
</organism>
<dbReference type="Proteomes" id="UP000828390">
    <property type="component" value="Unassembled WGS sequence"/>
</dbReference>
<reference evidence="3" key="1">
    <citation type="journal article" date="2019" name="bioRxiv">
        <title>The Genome of the Zebra Mussel, Dreissena polymorpha: A Resource for Invasive Species Research.</title>
        <authorList>
            <person name="McCartney M.A."/>
            <person name="Auch B."/>
            <person name="Kono T."/>
            <person name="Mallez S."/>
            <person name="Zhang Y."/>
            <person name="Obille A."/>
            <person name="Becker A."/>
            <person name="Abrahante J.E."/>
            <person name="Garbe J."/>
            <person name="Badalamenti J.P."/>
            <person name="Herman A."/>
            <person name="Mangelson H."/>
            <person name="Liachko I."/>
            <person name="Sullivan S."/>
            <person name="Sone E.D."/>
            <person name="Koren S."/>
            <person name="Silverstein K.A.T."/>
            <person name="Beckman K.B."/>
            <person name="Gohl D.M."/>
        </authorList>
    </citation>
    <scope>NUCLEOTIDE SEQUENCE</scope>
    <source>
        <strain evidence="3">Duluth1</strain>
        <tissue evidence="3">Whole animal</tissue>
    </source>
</reference>
<proteinExistence type="inferred from homology"/>
<keyword evidence="4" id="KW-1185">Reference proteome</keyword>
<dbReference type="Gene3D" id="3.30.450.30">
    <property type="entry name" value="Dynein light chain 2a, cytoplasmic"/>
    <property type="match status" value="1"/>
</dbReference>
<dbReference type="SUPFAM" id="SSF55770">
    <property type="entry name" value="Profilin (actin-binding protein)"/>
    <property type="match status" value="1"/>
</dbReference>
<keyword evidence="2" id="KW-0009">Actin-binding</keyword>
<dbReference type="AlphaFoldDB" id="A0A9D4H676"/>
<accession>A0A9D4H676</accession>
<sequence>MSWEAYVKGQLMTPGDMASAGIYGLDGGEWSREGPIKPLPTEITRLIAIIQGKETDFNSIRLGGMSFLYITHDPQEGCITLNRINAPSDEEKYVCCGYLSKGCFIFGAVVGNWRMGNCSKVSCRLRDYLKQVGY</sequence>
<comment type="similarity">
    <text evidence="1 2">Belongs to the profilin family.</text>
</comment>
<dbReference type="InterPro" id="IPR005455">
    <property type="entry name" value="PFN_euk"/>
</dbReference>
<evidence type="ECO:0000256" key="1">
    <source>
        <dbReference type="ARBA" id="ARBA00010058"/>
    </source>
</evidence>
<dbReference type="SMART" id="SM00392">
    <property type="entry name" value="PROF"/>
    <property type="match status" value="1"/>
</dbReference>
<name>A0A9D4H676_DREPO</name>
<dbReference type="Pfam" id="PF00235">
    <property type="entry name" value="Profilin"/>
    <property type="match status" value="1"/>
</dbReference>
<dbReference type="GO" id="GO:0003779">
    <property type="term" value="F:actin binding"/>
    <property type="evidence" value="ECO:0007669"/>
    <property type="project" value="UniProtKB-KW"/>
</dbReference>
<reference evidence="3" key="2">
    <citation type="submission" date="2020-11" db="EMBL/GenBank/DDBJ databases">
        <authorList>
            <person name="McCartney M.A."/>
            <person name="Auch B."/>
            <person name="Kono T."/>
            <person name="Mallez S."/>
            <person name="Becker A."/>
            <person name="Gohl D.M."/>
            <person name="Silverstein K.A.T."/>
            <person name="Koren S."/>
            <person name="Bechman K.B."/>
            <person name="Herman A."/>
            <person name="Abrahante J.E."/>
            <person name="Garbe J."/>
        </authorList>
    </citation>
    <scope>NUCLEOTIDE SEQUENCE</scope>
    <source>
        <strain evidence="3">Duluth1</strain>
        <tissue evidence="3">Whole animal</tissue>
    </source>
</reference>
<dbReference type="PRINTS" id="PR00392">
    <property type="entry name" value="PROFILIN"/>
</dbReference>
<comment type="caution">
    <text evidence="3">The sequence shown here is derived from an EMBL/GenBank/DDBJ whole genome shotgun (WGS) entry which is preliminary data.</text>
</comment>
<dbReference type="InterPro" id="IPR048278">
    <property type="entry name" value="PFN"/>
</dbReference>